<name>A0AAV4WSU5_9ARAC</name>
<reference evidence="2 3" key="1">
    <citation type="submission" date="2021-06" db="EMBL/GenBank/DDBJ databases">
        <title>Caerostris darwini draft genome.</title>
        <authorList>
            <person name="Kono N."/>
            <person name="Arakawa K."/>
        </authorList>
    </citation>
    <scope>NUCLEOTIDE SEQUENCE [LARGE SCALE GENOMIC DNA]</scope>
</reference>
<dbReference type="Proteomes" id="UP001054837">
    <property type="component" value="Unassembled WGS sequence"/>
</dbReference>
<protein>
    <submittedName>
        <fullName evidence="2">Uncharacterized protein</fullName>
    </submittedName>
</protein>
<evidence type="ECO:0000313" key="3">
    <source>
        <dbReference type="Proteomes" id="UP001054837"/>
    </source>
</evidence>
<keyword evidence="3" id="KW-1185">Reference proteome</keyword>
<dbReference type="EMBL" id="BPLQ01014999">
    <property type="protein sequence ID" value="GIY85010.1"/>
    <property type="molecule type" value="Genomic_DNA"/>
</dbReference>
<feature type="region of interest" description="Disordered" evidence="1">
    <location>
        <begin position="1"/>
        <end position="47"/>
    </location>
</feature>
<comment type="caution">
    <text evidence="2">The sequence shown here is derived from an EMBL/GenBank/DDBJ whole genome shotgun (WGS) entry which is preliminary data.</text>
</comment>
<proteinExistence type="predicted"/>
<organism evidence="2 3">
    <name type="scientific">Caerostris darwini</name>
    <dbReference type="NCBI Taxonomy" id="1538125"/>
    <lineage>
        <taxon>Eukaryota</taxon>
        <taxon>Metazoa</taxon>
        <taxon>Ecdysozoa</taxon>
        <taxon>Arthropoda</taxon>
        <taxon>Chelicerata</taxon>
        <taxon>Arachnida</taxon>
        <taxon>Araneae</taxon>
        <taxon>Araneomorphae</taxon>
        <taxon>Entelegynae</taxon>
        <taxon>Araneoidea</taxon>
        <taxon>Araneidae</taxon>
        <taxon>Caerostris</taxon>
    </lineage>
</organism>
<sequence length="85" mass="9544">MFPPQGTNPPEEVSRERRSQQNARPGGLGGSQRNREPVIRKKPPAFNENLRVAAQENPRSFVAKPNLLERTHICLISTVVITVKM</sequence>
<gene>
    <name evidence="2" type="ORF">CDAR_44881</name>
</gene>
<evidence type="ECO:0000313" key="2">
    <source>
        <dbReference type="EMBL" id="GIY85010.1"/>
    </source>
</evidence>
<accession>A0AAV4WSU5</accession>
<dbReference type="AlphaFoldDB" id="A0AAV4WSU5"/>
<evidence type="ECO:0000256" key="1">
    <source>
        <dbReference type="SAM" id="MobiDB-lite"/>
    </source>
</evidence>